<feature type="compositionally biased region" description="Acidic residues" evidence="2">
    <location>
        <begin position="950"/>
        <end position="965"/>
    </location>
</feature>
<accession>A0A5C5G1G1</accession>
<dbReference type="GO" id="GO:0033596">
    <property type="term" value="C:TSC1-TSC2 complex"/>
    <property type="evidence" value="ECO:0007669"/>
    <property type="project" value="TreeGrafter"/>
</dbReference>
<dbReference type="EMBL" id="SOZI01000028">
    <property type="protein sequence ID" value="TNY22269.1"/>
    <property type="molecule type" value="Genomic_DNA"/>
</dbReference>
<gene>
    <name evidence="3" type="ORF">DMC30DRAFT_156688</name>
</gene>
<evidence type="ECO:0000313" key="4">
    <source>
        <dbReference type="Proteomes" id="UP000311382"/>
    </source>
</evidence>
<dbReference type="GO" id="GO:0051726">
    <property type="term" value="P:regulation of cell cycle"/>
    <property type="evidence" value="ECO:0007669"/>
    <property type="project" value="TreeGrafter"/>
</dbReference>
<evidence type="ECO:0000256" key="2">
    <source>
        <dbReference type="SAM" id="MobiDB-lite"/>
    </source>
</evidence>
<dbReference type="STRING" id="5288.A0A5C5G1G1"/>
<proteinExistence type="predicted"/>
<dbReference type="OrthoDB" id="28737at2759"/>
<name>A0A5C5G1G1_9BASI</name>
<reference evidence="3 4" key="1">
    <citation type="submission" date="2019-03" db="EMBL/GenBank/DDBJ databases">
        <title>Rhodosporidium diobovatum UCD-FST 08-225 genome sequencing, assembly, and annotation.</title>
        <authorList>
            <person name="Fakankun I.U."/>
            <person name="Fristensky B."/>
            <person name="Levin D.B."/>
        </authorList>
    </citation>
    <scope>NUCLEOTIDE SEQUENCE [LARGE SCALE GENOMIC DNA]</scope>
    <source>
        <strain evidence="3 4">UCD-FST 08-225</strain>
    </source>
</reference>
<organism evidence="3 4">
    <name type="scientific">Rhodotorula diobovata</name>
    <dbReference type="NCBI Taxonomy" id="5288"/>
    <lineage>
        <taxon>Eukaryota</taxon>
        <taxon>Fungi</taxon>
        <taxon>Dikarya</taxon>
        <taxon>Basidiomycota</taxon>
        <taxon>Pucciniomycotina</taxon>
        <taxon>Microbotryomycetes</taxon>
        <taxon>Sporidiobolales</taxon>
        <taxon>Sporidiobolaceae</taxon>
        <taxon>Rhodotorula</taxon>
    </lineage>
</organism>
<keyword evidence="1" id="KW-0175">Coiled coil</keyword>
<dbReference type="AlphaFoldDB" id="A0A5C5G1G1"/>
<protein>
    <submittedName>
        <fullName evidence="3">Hamartin protein-domain-containing protein</fullName>
    </submittedName>
</protein>
<feature type="region of interest" description="Disordered" evidence="2">
    <location>
        <begin position="143"/>
        <end position="177"/>
    </location>
</feature>
<dbReference type="Proteomes" id="UP000311382">
    <property type="component" value="Unassembled WGS sequence"/>
</dbReference>
<feature type="coiled-coil region" evidence="1">
    <location>
        <begin position="876"/>
        <end position="949"/>
    </location>
</feature>
<feature type="coiled-coil region" evidence="1">
    <location>
        <begin position="733"/>
        <end position="785"/>
    </location>
</feature>
<feature type="compositionally biased region" description="Low complexity" evidence="2">
    <location>
        <begin position="542"/>
        <end position="562"/>
    </location>
</feature>
<evidence type="ECO:0000313" key="3">
    <source>
        <dbReference type="EMBL" id="TNY22269.1"/>
    </source>
</evidence>
<sequence>MDAKKTLRELQRLFSSTSSTSAPNPFPAFTLPPDVVSLLDEHIRTFAASFPLSSAGAASGQSEGERERARWREGLLEIWTSAEPLPGTERDLHNIGKVSAFLALLDKLSADVGDDDDAALISRLDIGSVWWNAVLRRTMLGTAKEEDSAASTPRTPQPRGRKLDRKGKEPAPTPSTSVLPLYVSRQALAAATRMIVWGMAPSRSQADQADDWVSPFAVLILNEYEDRALARLKGLDEGYGIRNLEECLIMWGEKSPKAFFSRTATLLDPSLPALLPTASLLLSFLTRHSAKAYHALSSPLVANLVTAALTISSAAAVSLALKCLDIFVATLPVIIGEHLFGIMAVYARTVSWETAQDLDDDGEGQSANPAEDFSPFLDVDEDKVPNATGLFTVLYGIYPCNFTAFLRDAGAYLREKKWPGALGDGVIDVSSSLVRSRSEPIIRIHTLHPDLFGGDPDKELTDTKRWARLEAADVRAQCDRNVAHAGGEPSYEWRDSATAAAGEPEADEPQPLSARSAGFEPVEEGVPLDSTSPTPKARSLGPSRSASRAVSRVRSATPSSTTGIASPVRVSTPLMPATTHFTNFQALQSSANSPTSGMSPARRSGSRFRVASNSDSVPEWPGTLELSGMHPPGGAGPAPSSMSRRSSGVASHGTGIGLLSPELVPVGSTRGVSPSPTMAHIVKLERDVLLLKGEVDFQNYLKQLHLQHMGTLHREKVLESGAEAERQSSFRTIRTLRAQLRATQNALDQLRSEQAATKANWTAHIADLRDKLSALREQRMRWDHDEKMLKAEVADWKDRCEKKGKELNEEGSAFFDLRNQVSVDEKKLVRIAEYEHRIEALTKTLAICDADLVKFVEQRKEMNLLVGEWKKSELLRETVEQESKQLKKALRSMENDLAEARRAAVASGAAGIAGPSGTRNELVQLRHEMERLRVRNLELEERLADVLDDEDADVLAAEDDAEDAGGEAPVASSHER</sequence>
<dbReference type="Pfam" id="PF04388">
    <property type="entry name" value="Hamartin"/>
    <property type="match status" value="1"/>
</dbReference>
<feature type="region of interest" description="Disordered" evidence="2">
    <location>
        <begin position="483"/>
        <end position="570"/>
    </location>
</feature>
<evidence type="ECO:0000256" key="1">
    <source>
        <dbReference type="SAM" id="Coils"/>
    </source>
</evidence>
<dbReference type="GO" id="GO:0032007">
    <property type="term" value="P:negative regulation of TOR signaling"/>
    <property type="evidence" value="ECO:0007669"/>
    <property type="project" value="TreeGrafter"/>
</dbReference>
<dbReference type="PANTHER" id="PTHR15154">
    <property type="entry name" value="HAMARTIN"/>
    <property type="match status" value="1"/>
</dbReference>
<keyword evidence="4" id="KW-1185">Reference proteome</keyword>
<dbReference type="InterPro" id="IPR007483">
    <property type="entry name" value="Hamartin"/>
</dbReference>
<feature type="compositionally biased region" description="Polar residues" evidence="2">
    <location>
        <begin position="586"/>
        <end position="598"/>
    </location>
</feature>
<feature type="compositionally biased region" description="Low complexity" evidence="2">
    <location>
        <begin position="637"/>
        <end position="651"/>
    </location>
</feature>
<dbReference type="PANTHER" id="PTHR15154:SF2">
    <property type="entry name" value="HAMARTIN"/>
    <property type="match status" value="1"/>
</dbReference>
<feature type="region of interest" description="Disordered" evidence="2">
    <location>
        <begin position="586"/>
        <end position="662"/>
    </location>
</feature>
<comment type="caution">
    <text evidence="3">The sequence shown here is derived from an EMBL/GenBank/DDBJ whole genome shotgun (WGS) entry which is preliminary data.</text>
</comment>
<feature type="region of interest" description="Disordered" evidence="2">
    <location>
        <begin position="950"/>
        <end position="976"/>
    </location>
</feature>